<keyword evidence="8" id="KW-1185">Reference proteome</keyword>
<protein>
    <submittedName>
        <fullName evidence="7">4-hydroxybenzoyl-CoA reductase subunit gamma</fullName>
    </submittedName>
</protein>
<evidence type="ECO:0000256" key="1">
    <source>
        <dbReference type="ARBA" id="ARBA00022714"/>
    </source>
</evidence>
<accession>A0A193GMK8</accession>
<dbReference type="SUPFAM" id="SSF47741">
    <property type="entry name" value="CO dehydrogenase ISP C-domain like"/>
    <property type="match status" value="1"/>
</dbReference>
<gene>
    <name evidence="7" type="ORF">BAU07_16275</name>
</gene>
<dbReference type="GO" id="GO:0016491">
    <property type="term" value="F:oxidoreductase activity"/>
    <property type="evidence" value="ECO:0007669"/>
    <property type="project" value="UniProtKB-KW"/>
</dbReference>
<dbReference type="InterPro" id="IPR006058">
    <property type="entry name" value="2Fe2S_fd_BS"/>
</dbReference>
<dbReference type="Proteomes" id="UP000091926">
    <property type="component" value="Chromosome"/>
</dbReference>
<dbReference type="Gene3D" id="1.10.150.120">
    <property type="entry name" value="[2Fe-2S]-binding domain"/>
    <property type="match status" value="1"/>
</dbReference>
<evidence type="ECO:0000256" key="4">
    <source>
        <dbReference type="ARBA" id="ARBA00023004"/>
    </source>
</evidence>
<proteinExistence type="predicted"/>
<dbReference type="Pfam" id="PF00111">
    <property type="entry name" value="Fer2"/>
    <property type="match status" value="1"/>
</dbReference>
<dbReference type="PROSITE" id="PS51085">
    <property type="entry name" value="2FE2S_FER_2"/>
    <property type="match status" value="1"/>
</dbReference>
<dbReference type="GO" id="GO:0051537">
    <property type="term" value="F:2 iron, 2 sulfur cluster binding"/>
    <property type="evidence" value="ECO:0007669"/>
    <property type="project" value="UniProtKB-KW"/>
</dbReference>
<dbReference type="PANTHER" id="PTHR44379:SF8">
    <property type="entry name" value="XANTHINE DEHYDROGENASE IRON-SULFUR-BINDING SUBUNIT XDHC-RELATED"/>
    <property type="match status" value="1"/>
</dbReference>
<evidence type="ECO:0000313" key="8">
    <source>
        <dbReference type="Proteomes" id="UP000091926"/>
    </source>
</evidence>
<dbReference type="KEGG" id="bfz:BAU07_16275"/>
<dbReference type="CDD" id="cd00207">
    <property type="entry name" value="fer2"/>
    <property type="match status" value="1"/>
</dbReference>
<evidence type="ECO:0000256" key="3">
    <source>
        <dbReference type="ARBA" id="ARBA00023002"/>
    </source>
</evidence>
<dbReference type="InterPro" id="IPR012675">
    <property type="entry name" value="Beta-grasp_dom_sf"/>
</dbReference>
<dbReference type="AlphaFoldDB" id="A0A193GMK8"/>
<dbReference type="Pfam" id="PF01799">
    <property type="entry name" value="Fer2_2"/>
    <property type="match status" value="1"/>
</dbReference>
<name>A0A193GMK8_9BORD</name>
<dbReference type="STRING" id="463014.BAU07_16275"/>
<dbReference type="PROSITE" id="PS00197">
    <property type="entry name" value="2FE2S_FER_1"/>
    <property type="match status" value="1"/>
</dbReference>
<dbReference type="InterPro" id="IPR036884">
    <property type="entry name" value="2Fe-2S-bd_dom_sf"/>
</dbReference>
<evidence type="ECO:0000259" key="6">
    <source>
        <dbReference type="PROSITE" id="PS51085"/>
    </source>
</evidence>
<dbReference type="SUPFAM" id="SSF54292">
    <property type="entry name" value="2Fe-2S ferredoxin-like"/>
    <property type="match status" value="1"/>
</dbReference>
<dbReference type="PANTHER" id="PTHR44379">
    <property type="entry name" value="OXIDOREDUCTASE WITH IRON-SULFUR SUBUNIT"/>
    <property type="match status" value="1"/>
</dbReference>
<feature type="domain" description="2Fe-2S ferredoxin-type" evidence="6">
    <location>
        <begin position="1"/>
        <end position="77"/>
    </location>
</feature>
<evidence type="ECO:0000256" key="5">
    <source>
        <dbReference type="ARBA" id="ARBA00023014"/>
    </source>
</evidence>
<dbReference type="InterPro" id="IPR002888">
    <property type="entry name" value="2Fe-2S-bd"/>
</dbReference>
<keyword evidence="5" id="KW-0411">Iron-sulfur</keyword>
<dbReference type="Gene3D" id="3.10.20.30">
    <property type="match status" value="1"/>
</dbReference>
<dbReference type="EMBL" id="CP016172">
    <property type="protein sequence ID" value="ANN80544.1"/>
    <property type="molecule type" value="Genomic_DNA"/>
</dbReference>
<keyword evidence="1" id="KW-0001">2Fe-2S</keyword>
<dbReference type="InterPro" id="IPR001041">
    <property type="entry name" value="2Fe-2S_ferredoxin-type"/>
</dbReference>
<keyword evidence="3" id="KW-0560">Oxidoreductase</keyword>
<dbReference type="InterPro" id="IPR051452">
    <property type="entry name" value="Diverse_Oxidoreductases"/>
</dbReference>
<dbReference type="GO" id="GO:0046872">
    <property type="term" value="F:metal ion binding"/>
    <property type="evidence" value="ECO:0007669"/>
    <property type="project" value="UniProtKB-KW"/>
</dbReference>
<dbReference type="InterPro" id="IPR036010">
    <property type="entry name" value="2Fe-2S_ferredoxin-like_sf"/>
</dbReference>
<sequence>MSVDLVVNRKTATMEVEPHASLADALRELAGTTSVHLGCEHGVCGACNVIVDGEVVRACLTLAAACGGCAVTTAEGLDDALADRLRDALHRHHGLQCGFCTPGMLITAHDMVSRGQSPCPASIREHLCGNICRCTGYQGIVAAIQTTIEEST</sequence>
<keyword evidence="4" id="KW-0408">Iron</keyword>
<evidence type="ECO:0000313" key="7">
    <source>
        <dbReference type="EMBL" id="ANN80544.1"/>
    </source>
</evidence>
<evidence type="ECO:0000256" key="2">
    <source>
        <dbReference type="ARBA" id="ARBA00022723"/>
    </source>
</evidence>
<keyword evidence="2" id="KW-0479">Metal-binding</keyword>
<organism evidence="7 8">
    <name type="scientific">Bordetella flabilis</name>
    <dbReference type="NCBI Taxonomy" id="463014"/>
    <lineage>
        <taxon>Bacteria</taxon>
        <taxon>Pseudomonadati</taxon>
        <taxon>Pseudomonadota</taxon>
        <taxon>Betaproteobacteria</taxon>
        <taxon>Burkholderiales</taxon>
        <taxon>Alcaligenaceae</taxon>
        <taxon>Bordetella</taxon>
    </lineage>
</organism>
<reference evidence="7 8" key="1">
    <citation type="submission" date="2016-06" db="EMBL/GenBank/DDBJ databases">
        <title>Complete genome sequences of Bordetella bronchialis and Bordetella flabilis.</title>
        <authorList>
            <person name="LiPuma J.J."/>
            <person name="Spilker T."/>
        </authorList>
    </citation>
    <scope>NUCLEOTIDE SEQUENCE [LARGE SCALE GENOMIC DNA]</scope>
    <source>
        <strain evidence="7 8">AU10664</strain>
    </source>
</reference>